<dbReference type="InterPro" id="IPR003773">
    <property type="entry name" value="Menaquinone_biosynth"/>
</dbReference>
<comment type="caution">
    <text evidence="3">The sequence shown here is derived from an EMBL/GenBank/DDBJ whole genome shotgun (WGS) entry which is preliminary data.</text>
</comment>
<evidence type="ECO:0000256" key="2">
    <source>
        <dbReference type="ARBA" id="ARBA00023239"/>
    </source>
</evidence>
<accession>A0A644YIH6</accession>
<dbReference type="PIRSF" id="PIRSF027386">
    <property type="entry name" value="UCP027386_ABC_sbc_TM0202"/>
    <property type="match status" value="1"/>
</dbReference>
<proteinExistence type="predicted"/>
<dbReference type="SUPFAM" id="SSF53850">
    <property type="entry name" value="Periplasmic binding protein-like II"/>
    <property type="match status" value="1"/>
</dbReference>
<protein>
    <recommendedName>
        <fullName evidence="4">SsuA/THI5-like domain-containing protein</fullName>
    </recommendedName>
</protein>
<evidence type="ECO:0000256" key="1">
    <source>
        <dbReference type="ARBA" id="ARBA00022428"/>
    </source>
</evidence>
<gene>
    <name evidence="3" type="ORF">SDC9_74907</name>
</gene>
<keyword evidence="2" id="KW-0456">Lyase</keyword>
<name>A0A644YIH6_9ZZZZ</name>
<sequence length="274" mass="29060">MGISYLMEEQSDRYSVELLDAPDTVVGKFVSGEIDVAAVPVNLAATLYNKTEGNVVVICVDTLGVLYVLENGDTVNAFSDLAGKTIQATGQGSTPQFVLDYLLSLNNMTDQVTVEYVGEHTALAALLASGESTLGMLPEPFVSSVTLKNTDTRIAIDLNQEWEAATGTKLVQGVYIANREYYNENSKVIAQFLTDYLDSVNRVNTSADAAELIAKLGIVASADIAKVAIPRSNIVCITGEDMVNSATAVLNILFNANPASVGGTLPGDDLFYAG</sequence>
<keyword evidence="1" id="KW-0474">Menaquinone biosynthesis</keyword>
<dbReference type="PANTHER" id="PTHR30024">
    <property type="entry name" value="ALIPHATIC SULFONATES-BINDING PROTEIN-RELATED"/>
    <property type="match status" value="1"/>
</dbReference>
<evidence type="ECO:0000313" key="3">
    <source>
        <dbReference type="EMBL" id="MPM28385.1"/>
    </source>
</evidence>
<reference evidence="3" key="1">
    <citation type="submission" date="2019-08" db="EMBL/GenBank/DDBJ databases">
        <authorList>
            <person name="Kucharzyk K."/>
            <person name="Murdoch R.W."/>
            <person name="Higgins S."/>
            <person name="Loffler F."/>
        </authorList>
    </citation>
    <scope>NUCLEOTIDE SEQUENCE</scope>
</reference>
<evidence type="ECO:0008006" key="4">
    <source>
        <dbReference type="Google" id="ProtNLM"/>
    </source>
</evidence>
<dbReference type="Gene3D" id="3.40.190.10">
    <property type="entry name" value="Periplasmic binding protein-like II"/>
    <property type="match status" value="2"/>
</dbReference>
<dbReference type="Pfam" id="PF02621">
    <property type="entry name" value="VitK2_biosynth"/>
    <property type="match status" value="1"/>
</dbReference>
<dbReference type="GO" id="GO:0009234">
    <property type="term" value="P:menaquinone biosynthetic process"/>
    <property type="evidence" value="ECO:0007669"/>
    <property type="project" value="UniProtKB-KW"/>
</dbReference>
<dbReference type="PANTHER" id="PTHR30024:SF46">
    <property type="entry name" value="ABC TRANSPORTER, SUBSTRATE-BINDING LIPOPROTEIN"/>
    <property type="match status" value="1"/>
</dbReference>
<dbReference type="InterPro" id="IPR027024">
    <property type="entry name" value="UCP027386_ABC_sbc_TM0202"/>
</dbReference>
<dbReference type="EMBL" id="VSSQ01005239">
    <property type="protein sequence ID" value="MPM28385.1"/>
    <property type="molecule type" value="Genomic_DNA"/>
</dbReference>
<organism evidence="3">
    <name type="scientific">bioreactor metagenome</name>
    <dbReference type="NCBI Taxonomy" id="1076179"/>
    <lineage>
        <taxon>unclassified sequences</taxon>
        <taxon>metagenomes</taxon>
        <taxon>ecological metagenomes</taxon>
    </lineage>
</organism>
<dbReference type="AlphaFoldDB" id="A0A644YIH6"/>
<dbReference type="GO" id="GO:0016829">
    <property type="term" value="F:lyase activity"/>
    <property type="evidence" value="ECO:0007669"/>
    <property type="project" value="UniProtKB-KW"/>
</dbReference>